<sequence>MNGRPASVGRPFASAGQNAPVIKSGFTVRTHHVDADDNYLDEDLFTVAVAEQPDGAGRQLLITAADDDEDDPDEMASYCVVDETHCTSYGGVRRADLADGVVTLEFSDRAVKQLELAGPVVELRLELEPDAVVSLAEGMREVFISGPERFRPVLGGDLA</sequence>
<dbReference type="EMBL" id="JYJG01000300">
    <property type="protein sequence ID" value="KJK43243.1"/>
    <property type="molecule type" value="Genomic_DNA"/>
</dbReference>
<dbReference type="OrthoDB" id="3295921at2"/>
<proteinExistence type="predicted"/>
<reference evidence="1 2" key="1">
    <citation type="submission" date="2015-02" db="EMBL/GenBank/DDBJ databases">
        <authorList>
            <person name="Ju K.-S."/>
            <person name="Doroghazi J.R."/>
            <person name="Metcalf W."/>
        </authorList>
    </citation>
    <scope>NUCLEOTIDE SEQUENCE [LARGE SCALE GENOMIC DNA]</scope>
    <source>
        <strain evidence="1 2">NRRL B-16140</strain>
    </source>
</reference>
<evidence type="ECO:0000313" key="2">
    <source>
        <dbReference type="Proteomes" id="UP000033393"/>
    </source>
</evidence>
<name>A0A0F0GP85_LENAE</name>
<dbReference type="AlphaFoldDB" id="A0A0F0GP85"/>
<accession>A0A0F0GP85</accession>
<keyword evidence="2" id="KW-1185">Reference proteome</keyword>
<evidence type="ECO:0000313" key="1">
    <source>
        <dbReference type="EMBL" id="KJK43243.1"/>
    </source>
</evidence>
<dbReference type="Pfam" id="PF15588">
    <property type="entry name" value="Imm10"/>
    <property type="match status" value="1"/>
</dbReference>
<gene>
    <name evidence="1" type="ORF">UK23_34135</name>
</gene>
<dbReference type="PATRIC" id="fig|68170.10.peg.8822"/>
<comment type="caution">
    <text evidence="1">The sequence shown here is derived from an EMBL/GenBank/DDBJ whole genome shotgun (WGS) entry which is preliminary data.</text>
</comment>
<evidence type="ECO:0008006" key="3">
    <source>
        <dbReference type="Google" id="ProtNLM"/>
    </source>
</evidence>
<protein>
    <recommendedName>
        <fullName evidence="3">Immunity protein 10 of polymorphic toxin system</fullName>
    </recommendedName>
</protein>
<dbReference type="InterPro" id="IPR028962">
    <property type="entry name" value="Imm10"/>
</dbReference>
<organism evidence="1 2">
    <name type="scientific">Lentzea aerocolonigenes</name>
    <name type="common">Lechevalieria aerocolonigenes</name>
    <name type="synonym">Saccharothrix aerocolonigenes</name>
    <dbReference type="NCBI Taxonomy" id="68170"/>
    <lineage>
        <taxon>Bacteria</taxon>
        <taxon>Bacillati</taxon>
        <taxon>Actinomycetota</taxon>
        <taxon>Actinomycetes</taxon>
        <taxon>Pseudonocardiales</taxon>
        <taxon>Pseudonocardiaceae</taxon>
        <taxon>Lentzea</taxon>
    </lineage>
</organism>
<dbReference type="Proteomes" id="UP000033393">
    <property type="component" value="Unassembled WGS sequence"/>
</dbReference>